<accession>A0AAD9IDM5</accession>
<evidence type="ECO:0008006" key="6">
    <source>
        <dbReference type="Google" id="ProtNLM"/>
    </source>
</evidence>
<evidence type="ECO:0000256" key="1">
    <source>
        <dbReference type="SAM" id="MobiDB-lite"/>
    </source>
</evidence>
<dbReference type="PROSITE" id="PS50842">
    <property type="entry name" value="EXPANSIN_EG45"/>
    <property type="match status" value="1"/>
</dbReference>
<dbReference type="Gene3D" id="2.40.40.10">
    <property type="entry name" value="RlpA-like domain"/>
    <property type="match status" value="1"/>
</dbReference>
<dbReference type="Pfam" id="PF02469">
    <property type="entry name" value="Fasciclin"/>
    <property type="match status" value="1"/>
</dbReference>
<gene>
    <name evidence="4" type="ORF">QBZ16_001106</name>
</gene>
<dbReference type="InterPro" id="IPR007117">
    <property type="entry name" value="Expansin_CBD"/>
</dbReference>
<dbReference type="Proteomes" id="UP001255856">
    <property type="component" value="Unassembled WGS sequence"/>
</dbReference>
<name>A0AAD9IDM5_PROWI</name>
<keyword evidence="5" id="KW-1185">Reference proteome</keyword>
<dbReference type="AlphaFoldDB" id="A0AAD9IDM5"/>
<comment type="caution">
    <text evidence="4">The sequence shown here is derived from an EMBL/GenBank/DDBJ whole genome shotgun (WGS) entry which is preliminary data.</text>
</comment>
<dbReference type="Gene3D" id="2.30.180.10">
    <property type="entry name" value="FAS1 domain"/>
    <property type="match status" value="1"/>
</dbReference>
<dbReference type="InterPro" id="IPR036908">
    <property type="entry name" value="RlpA-like_sf"/>
</dbReference>
<evidence type="ECO:0000259" key="3">
    <source>
        <dbReference type="PROSITE" id="PS50842"/>
    </source>
</evidence>
<feature type="domain" description="FAS1" evidence="2">
    <location>
        <begin position="392"/>
        <end position="539"/>
    </location>
</feature>
<feature type="domain" description="Expansin-like EG45" evidence="3">
    <location>
        <begin position="24"/>
        <end position="125"/>
    </location>
</feature>
<dbReference type="SUPFAM" id="SSF49590">
    <property type="entry name" value="PHL pollen allergen"/>
    <property type="match status" value="1"/>
</dbReference>
<dbReference type="PROSITE" id="PS50213">
    <property type="entry name" value="FAS1"/>
    <property type="match status" value="1"/>
</dbReference>
<evidence type="ECO:0000313" key="4">
    <source>
        <dbReference type="EMBL" id="KAK2076174.1"/>
    </source>
</evidence>
<dbReference type="Pfam" id="PF01357">
    <property type="entry name" value="Expansin_C"/>
    <property type="match status" value="1"/>
</dbReference>
<dbReference type="PANTHER" id="PTHR31692">
    <property type="entry name" value="EXPANSIN-B3"/>
    <property type="match status" value="1"/>
</dbReference>
<dbReference type="PANTHER" id="PTHR31692:SF5">
    <property type="entry name" value="EXPANSIN-B3"/>
    <property type="match status" value="1"/>
</dbReference>
<sequence length="567" mass="57165">MDVCDGREGCRRSGKAGWSGADGSGACGYGTLSPNAWPYDAIAVVNPLSPFLSGSGPQGCGACLERQEVCGSQTQRALVVVTDNCDGCDSNTLYISPAAYDTAFSASVGRASGGVTLVPCQPPAGITVRVVEYRVADGGYMRLAFLDVAQMGAVTGASIRAAGGNWQPMTRSFGASWDAYTVPAPPLDLRLYQNDNYVDLLGAITQAGATGDFPTSRQFGSGVDSVGSVASGNATLSPPAAELAVAPLAEAAPRPEAMQTPAAEQPGTISLLGPLNESASPPVLEAVSPPAAEALSPPAAEPVSPPALETVTLPPVAVPMAEPAAEGPAGAIPAPAATVSAPEAPAGEVTVGVAPVSFIPASAAQLETQPAAAGPLSAEQVAANPGFDATECEAVLQTLRGIPEVSSWVTLLTNVGLSVMLSSTSAQATMLVPVNSALDAPVDGYADRNVTTLAGLINVAPELANPLVAYHVGKGLWPSWTLEPGTELPTSATLDKVNLLTVTAEADGVLQGIGSSATILQPNIAACGPSVIHIIDQVLLPFTFDQKSLDAITATQVPASTATAGRR</sequence>
<dbReference type="InterPro" id="IPR007112">
    <property type="entry name" value="Expansin/allergen_DPBB_dom"/>
</dbReference>
<dbReference type="SUPFAM" id="SSF82153">
    <property type="entry name" value="FAS1 domain"/>
    <property type="match status" value="1"/>
</dbReference>
<proteinExistence type="predicted"/>
<dbReference type="SUPFAM" id="SSF50685">
    <property type="entry name" value="Barwin-like endoglucanases"/>
    <property type="match status" value="1"/>
</dbReference>
<feature type="region of interest" description="Disordered" evidence="1">
    <location>
        <begin position="252"/>
        <end position="283"/>
    </location>
</feature>
<dbReference type="InterPro" id="IPR036749">
    <property type="entry name" value="Expansin_CBD_sf"/>
</dbReference>
<organism evidence="4 5">
    <name type="scientific">Prototheca wickerhamii</name>
    <dbReference type="NCBI Taxonomy" id="3111"/>
    <lineage>
        <taxon>Eukaryota</taxon>
        <taxon>Viridiplantae</taxon>
        <taxon>Chlorophyta</taxon>
        <taxon>core chlorophytes</taxon>
        <taxon>Trebouxiophyceae</taxon>
        <taxon>Chlorellales</taxon>
        <taxon>Chlorellaceae</taxon>
        <taxon>Prototheca</taxon>
    </lineage>
</organism>
<dbReference type="Gene3D" id="2.60.40.760">
    <property type="entry name" value="Expansin, cellulose-binding-like domain"/>
    <property type="match status" value="1"/>
</dbReference>
<evidence type="ECO:0000259" key="2">
    <source>
        <dbReference type="PROSITE" id="PS50213"/>
    </source>
</evidence>
<reference evidence="4" key="1">
    <citation type="submission" date="2021-01" db="EMBL/GenBank/DDBJ databases">
        <authorList>
            <person name="Eckstrom K.M.E."/>
        </authorList>
    </citation>
    <scope>NUCLEOTIDE SEQUENCE</scope>
    <source>
        <strain evidence="4">UVCC 0001</strain>
    </source>
</reference>
<dbReference type="InterPro" id="IPR000782">
    <property type="entry name" value="FAS1_domain"/>
</dbReference>
<dbReference type="EMBL" id="JASFZW010000011">
    <property type="protein sequence ID" value="KAK2076174.1"/>
    <property type="molecule type" value="Genomic_DNA"/>
</dbReference>
<dbReference type="InterPro" id="IPR036378">
    <property type="entry name" value="FAS1_dom_sf"/>
</dbReference>
<protein>
    <recommendedName>
        <fullName evidence="6">FAS1 domain-containing protein</fullName>
    </recommendedName>
</protein>
<evidence type="ECO:0000313" key="5">
    <source>
        <dbReference type="Proteomes" id="UP001255856"/>
    </source>
</evidence>
<dbReference type="CDD" id="cd22271">
    <property type="entry name" value="DPBB_EXP_N-like"/>
    <property type="match status" value="1"/>
</dbReference>